<dbReference type="InterPro" id="IPR011009">
    <property type="entry name" value="Kinase-like_dom_sf"/>
</dbReference>
<organism evidence="11 12">
    <name type="scientific">Biomaibacter acetigenes</name>
    <dbReference type="NCBI Taxonomy" id="2316383"/>
    <lineage>
        <taxon>Bacteria</taxon>
        <taxon>Bacillati</taxon>
        <taxon>Bacillota</taxon>
        <taxon>Clostridia</taxon>
        <taxon>Thermosediminibacterales</taxon>
        <taxon>Tepidanaerobacteraceae</taxon>
        <taxon>Biomaibacter</taxon>
    </lineage>
</organism>
<dbReference type="GO" id="GO:0004672">
    <property type="term" value="F:protein kinase activity"/>
    <property type="evidence" value="ECO:0007669"/>
    <property type="project" value="InterPro"/>
</dbReference>
<keyword evidence="7 9" id="KW-1133">Transmembrane helix</keyword>
<keyword evidence="6 9" id="KW-0812">Transmembrane</keyword>
<dbReference type="Proteomes" id="UP000280960">
    <property type="component" value="Chromosome"/>
</dbReference>
<dbReference type="SUPFAM" id="SSF56112">
    <property type="entry name" value="Protein kinase-like (PK-like)"/>
    <property type="match status" value="1"/>
</dbReference>
<evidence type="ECO:0000256" key="9">
    <source>
        <dbReference type="SAM" id="Phobius"/>
    </source>
</evidence>
<dbReference type="PROSITE" id="PS50011">
    <property type="entry name" value="PROTEIN_KINASE_DOM"/>
    <property type="match status" value="1"/>
</dbReference>
<feature type="transmembrane region" description="Helical" evidence="9">
    <location>
        <begin position="495"/>
        <end position="513"/>
    </location>
</feature>
<dbReference type="InterPro" id="IPR004147">
    <property type="entry name" value="ABC1_dom"/>
</dbReference>
<keyword evidence="3" id="KW-1003">Cell membrane</keyword>
<evidence type="ECO:0000256" key="7">
    <source>
        <dbReference type="ARBA" id="ARBA00022989"/>
    </source>
</evidence>
<name>A0A3G2R9X8_9FIRM</name>
<feature type="transmembrane region" description="Helical" evidence="9">
    <location>
        <begin position="525"/>
        <end position="552"/>
    </location>
</feature>
<sequence length="557" mass="63979">MKHIKRYRQIIQVFIKHGFGTIVDNLGILSYLKIKRHLLKGENSYDKKLNIGERLRLALEELGPTFVKLGQILSTRQDILPQYIIRELEKLQDEVPPFPFHEIKSIIESELNDDLENIFAEFDEKPIAAASIAQVHVARLKSGMKVVVKVQRPGIERIIDQDLSILEDLAQFIDKHTKYGRLYNFSKMIEEFKNTLFNELDFTVEGENADTFKKNFRRDKNIKVPEINWIYTTRRVLTMEYIEGIRLRDFYAFEEEGIDRKIIARNLSKSIFNQIFRDGFFHADPHPGNIMILPKNNIALLDFGMVGKLNEDRKIQFLKIFLGISFRDSKLIIRAIMSLGAMTQRVNIKKIERDLNSIRDTYLSIPLNDIKIGNIFRDIFELAFSYNIILPAEFTMLAKSLVTLEGAVAELDPEMNIFEVAEPIARRLMFKLYSPEKFMKGFLAGMVDYGNLLKEVPSSMLNFINKMEEEDYTLQFSLKGNEDTIKRIDKIANRISFSLVLLAVSIIIAGIIIGSGMSAHTGVEIYLLNLAVLKIGLVVGGLIVIWLVLSIFRSGSL</sequence>
<keyword evidence="12" id="KW-1185">Reference proteome</keyword>
<keyword evidence="8 9" id="KW-0472">Membrane</keyword>
<comment type="similarity">
    <text evidence="2">Belongs to the protein kinase superfamily. ADCK protein kinase family.</text>
</comment>
<dbReference type="Pfam" id="PF03109">
    <property type="entry name" value="ABC1"/>
    <property type="match status" value="1"/>
</dbReference>
<accession>A0A3G2R9X8</accession>
<evidence type="ECO:0000256" key="8">
    <source>
        <dbReference type="ARBA" id="ARBA00023136"/>
    </source>
</evidence>
<dbReference type="RefSeq" id="WP_122015758.1">
    <property type="nucleotide sequence ID" value="NZ_CP033169.1"/>
</dbReference>
<evidence type="ECO:0000256" key="2">
    <source>
        <dbReference type="ARBA" id="ARBA00009670"/>
    </source>
</evidence>
<dbReference type="GO" id="GO:0005524">
    <property type="term" value="F:ATP binding"/>
    <property type="evidence" value="ECO:0007669"/>
    <property type="project" value="InterPro"/>
</dbReference>
<dbReference type="AlphaFoldDB" id="A0A3G2R9X8"/>
<evidence type="ECO:0000313" key="12">
    <source>
        <dbReference type="Proteomes" id="UP000280960"/>
    </source>
</evidence>
<feature type="domain" description="Protein kinase" evidence="10">
    <location>
        <begin position="121"/>
        <end position="439"/>
    </location>
</feature>
<dbReference type="Gene3D" id="1.10.510.10">
    <property type="entry name" value="Transferase(Phosphotransferase) domain 1"/>
    <property type="match status" value="1"/>
</dbReference>
<dbReference type="CDD" id="cd05121">
    <property type="entry name" value="ABC1_ADCK3-like"/>
    <property type="match status" value="1"/>
</dbReference>
<dbReference type="PANTHER" id="PTHR10566:SF113">
    <property type="entry name" value="PROTEIN ACTIVITY OF BC1 COMPLEX KINASE 7, CHLOROPLASTIC"/>
    <property type="match status" value="1"/>
</dbReference>
<evidence type="ECO:0000256" key="6">
    <source>
        <dbReference type="ARBA" id="ARBA00022692"/>
    </source>
</evidence>
<proteinExistence type="inferred from homology"/>
<dbReference type="EMBL" id="CP033169">
    <property type="protein sequence ID" value="AYO32233.1"/>
    <property type="molecule type" value="Genomic_DNA"/>
</dbReference>
<dbReference type="NCBIfam" id="TIGR01982">
    <property type="entry name" value="UbiB"/>
    <property type="match status" value="1"/>
</dbReference>
<evidence type="ECO:0000256" key="4">
    <source>
        <dbReference type="ARBA" id="ARBA00022519"/>
    </source>
</evidence>
<dbReference type="UniPathway" id="UPA00232"/>
<evidence type="ECO:0000256" key="3">
    <source>
        <dbReference type="ARBA" id="ARBA00022475"/>
    </source>
</evidence>
<dbReference type="KEGG" id="bacg:D2962_07260"/>
<dbReference type="InterPro" id="IPR050154">
    <property type="entry name" value="UbiB_kinase"/>
</dbReference>
<keyword evidence="5" id="KW-0831">Ubiquinone biosynthesis</keyword>
<dbReference type="InterPro" id="IPR000719">
    <property type="entry name" value="Prot_kinase_dom"/>
</dbReference>
<evidence type="ECO:0000313" key="11">
    <source>
        <dbReference type="EMBL" id="AYO32233.1"/>
    </source>
</evidence>
<gene>
    <name evidence="11" type="primary">ubiB</name>
    <name evidence="11" type="ORF">D2962_07260</name>
</gene>
<evidence type="ECO:0000256" key="5">
    <source>
        <dbReference type="ARBA" id="ARBA00022688"/>
    </source>
</evidence>
<evidence type="ECO:0000259" key="10">
    <source>
        <dbReference type="PROSITE" id="PS50011"/>
    </source>
</evidence>
<dbReference type="InterPro" id="IPR010232">
    <property type="entry name" value="UbiB"/>
</dbReference>
<comment type="pathway">
    <text evidence="1">Cofactor biosynthesis; ubiquinone biosynthesis [regulation].</text>
</comment>
<evidence type="ECO:0000256" key="1">
    <source>
        <dbReference type="ARBA" id="ARBA00005020"/>
    </source>
</evidence>
<keyword evidence="4" id="KW-0997">Cell inner membrane</keyword>
<reference evidence="11 12" key="1">
    <citation type="submission" date="2018-10" db="EMBL/GenBank/DDBJ databases">
        <authorList>
            <person name="Zhang X."/>
        </authorList>
    </citation>
    <scope>NUCLEOTIDE SEQUENCE [LARGE SCALE GENOMIC DNA]</scope>
    <source>
        <strain evidence="11 12">SK-G1</strain>
    </source>
</reference>
<dbReference type="GO" id="GO:0006744">
    <property type="term" value="P:ubiquinone biosynthetic process"/>
    <property type="evidence" value="ECO:0007669"/>
    <property type="project" value="UniProtKB-UniPathway"/>
</dbReference>
<protein>
    <submittedName>
        <fullName evidence="11">2-polyprenylphenol 6-hydroxylase</fullName>
    </submittedName>
</protein>
<dbReference type="PANTHER" id="PTHR10566">
    <property type="entry name" value="CHAPERONE-ACTIVITY OF BC1 COMPLEX CABC1 -RELATED"/>
    <property type="match status" value="1"/>
</dbReference>